<reference evidence="6 7" key="1">
    <citation type="submission" date="2024-02" db="EMBL/GenBank/DDBJ databases">
        <authorList>
            <person name="Chen Y."/>
            <person name="Shah S."/>
            <person name="Dougan E. K."/>
            <person name="Thang M."/>
            <person name="Chan C."/>
        </authorList>
    </citation>
    <scope>NUCLEOTIDE SEQUENCE [LARGE SCALE GENOMIC DNA]</scope>
</reference>
<evidence type="ECO:0000313" key="6">
    <source>
        <dbReference type="EMBL" id="CAK9011465.1"/>
    </source>
</evidence>
<dbReference type="InterPro" id="IPR000169">
    <property type="entry name" value="Pept_cys_AS"/>
</dbReference>
<protein>
    <recommendedName>
        <fullName evidence="8">Cysteine protease</fullName>
    </recommendedName>
</protein>
<comment type="similarity">
    <text evidence="1">Belongs to the peptidase C1 family.</text>
</comment>
<feature type="domain" description="Peptidase C1A papain C-terminal" evidence="4">
    <location>
        <begin position="157"/>
        <end position="362"/>
    </location>
</feature>
<evidence type="ECO:0000256" key="3">
    <source>
        <dbReference type="ARBA" id="ARBA00023157"/>
    </source>
</evidence>
<dbReference type="Gene3D" id="3.90.70.10">
    <property type="entry name" value="Cysteine proteinases"/>
    <property type="match status" value="1"/>
</dbReference>
<dbReference type="SUPFAM" id="SSF54001">
    <property type="entry name" value="Cysteine proteinases"/>
    <property type="match status" value="1"/>
</dbReference>
<dbReference type="PROSITE" id="PS00139">
    <property type="entry name" value="THIOL_PROTEASE_CYS"/>
    <property type="match status" value="1"/>
</dbReference>
<keyword evidence="2" id="KW-0865">Zymogen</keyword>
<dbReference type="InterPro" id="IPR039417">
    <property type="entry name" value="Peptidase_C1A_papain-like"/>
</dbReference>
<keyword evidence="3" id="KW-1015">Disulfide bond</keyword>
<evidence type="ECO:0000256" key="1">
    <source>
        <dbReference type="ARBA" id="ARBA00008455"/>
    </source>
</evidence>
<gene>
    <name evidence="6" type="ORF">CCMP2556_LOCUS10473</name>
</gene>
<keyword evidence="7" id="KW-1185">Reference proteome</keyword>
<comment type="caution">
    <text evidence="6">The sequence shown here is derived from an EMBL/GenBank/DDBJ whole genome shotgun (WGS) entry which is preliminary data.</text>
</comment>
<dbReference type="SMART" id="SM00848">
    <property type="entry name" value="Inhibitor_I29"/>
    <property type="match status" value="1"/>
</dbReference>
<evidence type="ECO:0000313" key="7">
    <source>
        <dbReference type="Proteomes" id="UP001642484"/>
    </source>
</evidence>
<evidence type="ECO:0008006" key="8">
    <source>
        <dbReference type="Google" id="ProtNLM"/>
    </source>
</evidence>
<evidence type="ECO:0000259" key="5">
    <source>
        <dbReference type="SMART" id="SM00848"/>
    </source>
</evidence>
<dbReference type="InterPro" id="IPR013128">
    <property type="entry name" value="Peptidase_C1A"/>
</dbReference>
<feature type="domain" description="Cathepsin propeptide inhibitor" evidence="5">
    <location>
        <begin position="72"/>
        <end position="131"/>
    </location>
</feature>
<dbReference type="PANTHER" id="PTHR12411">
    <property type="entry name" value="CYSTEINE PROTEASE FAMILY C1-RELATED"/>
    <property type="match status" value="1"/>
</dbReference>
<evidence type="ECO:0000256" key="2">
    <source>
        <dbReference type="ARBA" id="ARBA00023145"/>
    </source>
</evidence>
<dbReference type="InterPro" id="IPR013201">
    <property type="entry name" value="Prot_inhib_I29"/>
</dbReference>
<proteinExistence type="inferred from homology"/>
<dbReference type="EMBL" id="CAXAMN010004892">
    <property type="protein sequence ID" value="CAK9011465.1"/>
    <property type="molecule type" value="Genomic_DNA"/>
</dbReference>
<dbReference type="InterPro" id="IPR038765">
    <property type="entry name" value="Papain-like_cys_pep_sf"/>
</dbReference>
<dbReference type="Proteomes" id="UP001642484">
    <property type="component" value="Unassembled WGS sequence"/>
</dbReference>
<name>A0ABP0JAZ9_9DINO</name>
<dbReference type="Pfam" id="PF08246">
    <property type="entry name" value="Inhibitor_I29"/>
    <property type="match status" value="1"/>
</dbReference>
<dbReference type="InterPro" id="IPR000668">
    <property type="entry name" value="Peptidase_C1A_C"/>
</dbReference>
<evidence type="ECO:0000259" key="4">
    <source>
        <dbReference type="SMART" id="SM00645"/>
    </source>
</evidence>
<dbReference type="CDD" id="cd02248">
    <property type="entry name" value="Peptidase_C1A"/>
    <property type="match status" value="1"/>
</dbReference>
<dbReference type="PRINTS" id="PR00705">
    <property type="entry name" value="PAPAIN"/>
</dbReference>
<sequence length="404" mass="43480">MIVLLALLALAEAHNGTCPSTKKCGSGAGTEAGLPCCQIDSSTFECCSSSEACIPKVGCRCQTLRQYDDYSFEQFCKEFVKSYADEEIAHRRAVFQANLEKIKAHNAEYEAGIHSWHMAVNQFADWSEEEFSAIRSTRYQSSMQAAHTVEFDSKTPRPASMDWRSKGVVTPVKNQGSCGSCWSFSATETVESQYAISSGHLLTLAPQTYVNCVKNPHDCGGTGGCEGATMELAFNLTVTKGIALESDLPYKGRDETCKAYKPAVKASGYVRLPVNDASALEEALASKGPVSVTVAAGSWQLYGGGIFTGCSKHSTAILDHGVQAVGYTKDSWIVRNSWGESWGEKGYIRLSRASDSKTFLDTRPADGEACKPYPKTQTVGGECGVLFDSSLPVGVSAAFDEVVV</sequence>
<dbReference type="SMART" id="SM00645">
    <property type="entry name" value="Pept_C1"/>
    <property type="match status" value="1"/>
</dbReference>
<dbReference type="Pfam" id="PF00112">
    <property type="entry name" value="Peptidase_C1"/>
    <property type="match status" value="1"/>
</dbReference>
<accession>A0ABP0JAZ9</accession>
<organism evidence="6 7">
    <name type="scientific">Durusdinium trenchii</name>
    <dbReference type="NCBI Taxonomy" id="1381693"/>
    <lineage>
        <taxon>Eukaryota</taxon>
        <taxon>Sar</taxon>
        <taxon>Alveolata</taxon>
        <taxon>Dinophyceae</taxon>
        <taxon>Suessiales</taxon>
        <taxon>Symbiodiniaceae</taxon>
        <taxon>Durusdinium</taxon>
    </lineage>
</organism>